<reference evidence="3 4" key="1">
    <citation type="submission" date="2019-01" db="EMBL/GenBank/DDBJ databases">
        <title>Chengkuizengella sp. nov., isolated from deep-sea sediment of East Pacific Ocean.</title>
        <authorList>
            <person name="Yang J."/>
            <person name="Lai Q."/>
            <person name="Shao Z."/>
        </authorList>
    </citation>
    <scope>NUCLEOTIDE SEQUENCE [LARGE SCALE GENOMIC DNA]</scope>
    <source>
        <strain evidence="3 4">YPA3-1-1</strain>
    </source>
</reference>
<dbReference type="Proteomes" id="UP000448943">
    <property type="component" value="Unassembled WGS sequence"/>
</dbReference>
<dbReference type="OrthoDB" id="9757546at2"/>
<dbReference type="EMBL" id="SIJB01000017">
    <property type="protein sequence ID" value="NBI28732.1"/>
    <property type="molecule type" value="Genomic_DNA"/>
</dbReference>
<feature type="domain" description="Plastocyanin-like" evidence="2">
    <location>
        <begin position="41"/>
        <end position="144"/>
    </location>
</feature>
<gene>
    <name evidence="3" type="ORF">ERL59_07155</name>
</gene>
<evidence type="ECO:0000259" key="1">
    <source>
        <dbReference type="Pfam" id="PF07731"/>
    </source>
</evidence>
<dbReference type="InterPro" id="IPR011706">
    <property type="entry name" value="Cu-oxidase_C"/>
</dbReference>
<dbReference type="AlphaFoldDB" id="A0A6N9Q0R7"/>
<keyword evidence="4" id="KW-1185">Reference proteome</keyword>
<dbReference type="GO" id="GO:0005507">
    <property type="term" value="F:copper ion binding"/>
    <property type="evidence" value="ECO:0007669"/>
    <property type="project" value="InterPro"/>
</dbReference>
<sequence length="301" mass="34015">MILVITPGIPNLPYVLKEGIKHFLLVAEPVTQQLLPGLYINGWGYNGYIPGPTIQVFQGDNVNIRVYNKLSEPTSVHWHGLDVPNVMDGVPEVEPSPRIDPNHYFDYQFKITNPPGSHMYHTHYHTAKQEMMGLGGTFIILDPPQKQSIIQRDYFMMLQEFAVIGMKKGTLSPGTYNLEPLSHDLNFFTINGRCFPYTIPLLVKKDENIRIRIGNLGMNAHPIHLHGHQFIVTATDGNSFLESNQYLKNTILVGAGETYDTQFYTNNPGIWPLHCHIPHHLSNNSTTNTGGMFTTVTYTEK</sequence>
<dbReference type="Gene3D" id="2.60.40.420">
    <property type="entry name" value="Cupredoxins - blue copper proteins"/>
    <property type="match status" value="2"/>
</dbReference>
<protein>
    <submittedName>
        <fullName evidence="3">Copper oxidase</fullName>
    </submittedName>
</protein>
<proteinExistence type="predicted"/>
<evidence type="ECO:0000313" key="3">
    <source>
        <dbReference type="EMBL" id="NBI28732.1"/>
    </source>
</evidence>
<name>A0A6N9Q0R7_9BACL</name>
<comment type="caution">
    <text evidence="3">The sequence shown here is derived from an EMBL/GenBank/DDBJ whole genome shotgun (WGS) entry which is preliminary data.</text>
</comment>
<evidence type="ECO:0000259" key="2">
    <source>
        <dbReference type="Pfam" id="PF07732"/>
    </source>
</evidence>
<evidence type="ECO:0000313" key="4">
    <source>
        <dbReference type="Proteomes" id="UP000448943"/>
    </source>
</evidence>
<dbReference type="InterPro" id="IPR011707">
    <property type="entry name" value="Cu-oxidase-like_N"/>
</dbReference>
<dbReference type="SUPFAM" id="SSF49503">
    <property type="entry name" value="Cupredoxins"/>
    <property type="match status" value="2"/>
</dbReference>
<feature type="domain" description="Plastocyanin-like" evidence="1">
    <location>
        <begin position="186"/>
        <end position="284"/>
    </location>
</feature>
<dbReference type="Pfam" id="PF07732">
    <property type="entry name" value="Cu-oxidase_3"/>
    <property type="match status" value="1"/>
</dbReference>
<accession>A0A6N9Q0R7</accession>
<dbReference type="GO" id="GO:0016491">
    <property type="term" value="F:oxidoreductase activity"/>
    <property type="evidence" value="ECO:0007669"/>
    <property type="project" value="UniProtKB-KW"/>
</dbReference>
<dbReference type="InterPro" id="IPR008972">
    <property type="entry name" value="Cupredoxin"/>
</dbReference>
<dbReference type="RefSeq" id="WP_160645526.1">
    <property type="nucleotide sequence ID" value="NZ_SIJB01000017.1"/>
</dbReference>
<dbReference type="PANTHER" id="PTHR11709">
    <property type="entry name" value="MULTI-COPPER OXIDASE"/>
    <property type="match status" value="1"/>
</dbReference>
<dbReference type="CDD" id="cd04202">
    <property type="entry name" value="CuRO_D2_2dMcoN_like"/>
    <property type="match status" value="1"/>
</dbReference>
<dbReference type="InterPro" id="IPR045087">
    <property type="entry name" value="Cu-oxidase_fam"/>
</dbReference>
<dbReference type="Pfam" id="PF07731">
    <property type="entry name" value="Cu-oxidase_2"/>
    <property type="match status" value="1"/>
</dbReference>
<organism evidence="3 4">
    <name type="scientific">Chengkuizengella marina</name>
    <dbReference type="NCBI Taxonomy" id="2507566"/>
    <lineage>
        <taxon>Bacteria</taxon>
        <taxon>Bacillati</taxon>
        <taxon>Bacillota</taxon>
        <taxon>Bacilli</taxon>
        <taxon>Bacillales</taxon>
        <taxon>Paenibacillaceae</taxon>
        <taxon>Chengkuizengella</taxon>
    </lineage>
</organism>